<evidence type="ECO:0000256" key="5">
    <source>
        <dbReference type="SAM" id="MobiDB-lite"/>
    </source>
</evidence>
<dbReference type="EMBL" id="CAADFC020000016">
    <property type="protein sequence ID" value="VIO72811.1"/>
    <property type="molecule type" value="Genomic_DNA"/>
</dbReference>
<dbReference type="PROSITE" id="PS50110">
    <property type="entry name" value="RESPONSE_REGULATORY"/>
    <property type="match status" value="1"/>
</dbReference>
<proteinExistence type="predicted"/>
<dbReference type="SMART" id="SM00421">
    <property type="entry name" value="HTH_LUXR"/>
    <property type="match status" value="1"/>
</dbReference>
<evidence type="ECO:0000313" key="9">
    <source>
        <dbReference type="Proteomes" id="UP000328092"/>
    </source>
</evidence>
<dbReference type="GO" id="GO:0003677">
    <property type="term" value="F:DNA binding"/>
    <property type="evidence" value="ECO:0007669"/>
    <property type="project" value="UniProtKB-KW"/>
</dbReference>
<name>A0A508TEE3_9BRAD</name>
<comment type="caution">
    <text evidence="8">The sequence shown here is derived from an EMBL/GenBank/DDBJ whole genome shotgun (WGS) entry which is preliminary data.</text>
</comment>
<evidence type="ECO:0000313" key="8">
    <source>
        <dbReference type="EMBL" id="VIO72811.1"/>
    </source>
</evidence>
<dbReference type="AlphaFoldDB" id="A0A508TEE3"/>
<keyword evidence="2" id="KW-0238">DNA-binding</keyword>
<accession>A0A508TEE3</accession>
<dbReference type="InterPro" id="IPR000792">
    <property type="entry name" value="Tscrpt_reg_LuxR_C"/>
</dbReference>
<feature type="domain" description="HTH luxR-type" evidence="6">
    <location>
        <begin position="166"/>
        <end position="231"/>
    </location>
</feature>
<feature type="domain" description="Response regulatory" evidence="7">
    <location>
        <begin position="36"/>
        <end position="150"/>
    </location>
</feature>
<dbReference type="SUPFAM" id="SSF52172">
    <property type="entry name" value="CheY-like"/>
    <property type="match status" value="1"/>
</dbReference>
<dbReference type="PANTHER" id="PTHR44688">
    <property type="entry name" value="DNA-BINDING TRANSCRIPTIONAL ACTIVATOR DEVR_DOSR"/>
    <property type="match status" value="1"/>
</dbReference>
<keyword evidence="1" id="KW-0805">Transcription regulation</keyword>
<dbReference type="Gene3D" id="1.10.10.10">
    <property type="entry name" value="Winged helix-like DNA-binding domain superfamily/Winged helix DNA-binding domain"/>
    <property type="match status" value="1"/>
</dbReference>
<dbReference type="Gene3D" id="3.40.50.2300">
    <property type="match status" value="1"/>
</dbReference>
<feature type="compositionally biased region" description="Basic and acidic residues" evidence="5">
    <location>
        <begin position="1"/>
        <end position="14"/>
    </location>
</feature>
<evidence type="ECO:0000256" key="3">
    <source>
        <dbReference type="ARBA" id="ARBA00023163"/>
    </source>
</evidence>
<evidence type="ECO:0000256" key="4">
    <source>
        <dbReference type="PROSITE-ProRule" id="PRU00169"/>
    </source>
</evidence>
<dbReference type="Pfam" id="PF00196">
    <property type="entry name" value="GerE"/>
    <property type="match status" value="1"/>
</dbReference>
<evidence type="ECO:0000259" key="7">
    <source>
        <dbReference type="PROSITE" id="PS50110"/>
    </source>
</evidence>
<dbReference type="CDD" id="cd06170">
    <property type="entry name" value="LuxR_C_like"/>
    <property type="match status" value="1"/>
</dbReference>
<dbReference type="PANTHER" id="PTHR44688:SF16">
    <property type="entry name" value="DNA-BINDING TRANSCRIPTIONAL ACTIVATOR DEVR_DOSR"/>
    <property type="match status" value="1"/>
</dbReference>
<dbReference type="SMART" id="SM00448">
    <property type="entry name" value="REC"/>
    <property type="match status" value="1"/>
</dbReference>
<dbReference type="InterPro" id="IPR011006">
    <property type="entry name" value="CheY-like_superfamily"/>
</dbReference>
<dbReference type="PRINTS" id="PR00038">
    <property type="entry name" value="HTHLUXR"/>
</dbReference>
<dbReference type="CDD" id="cd17537">
    <property type="entry name" value="REC_FixJ"/>
    <property type="match status" value="1"/>
</dbReference>
<organism evidence="8 9">
    <name type="scientific">Bradyrhizobium ivorense</name>
    <dbReference type="NCBI Taxonomy" id="2511166"/>
    <lineage>
        <taxon>Bacteria</taxon>
        <taxon>Pseudomonadati</taxon>
        <taxon>Pseudomonadota</taxon>
        <taxon>Alphaproteobacteria</taxon>
        <taxon>Hyphomicrobiales</taxon>
        <taxon>Nitrobacteraceae</taxon>
        <taxon>Bradyrhizobium</taxon>
    </lineage>
</organism>
<keyword evidence="3" id="KW-0804">Transcription</keyword>
<dbReference type="PROSITE" id="PS50043">
    <property type="entry name" value="HTH_LUXR_2"/>
    <property type="match status" value="1"/>
</dbReference>
<dbReference type="GO" id="GO:0006355">
    <property type="term" value="P:regulation of DNA-templated transcription"/>
    <property type="evidence" value="ECO:0007669"/>
    <property type="project" value="InterPro"/>
</dbReference>
<dbReference type="PROSITE" id="PS00622">
    <property type="entry name" value="HTH_LUXR_1"/>
    <property type="match status" value="1"/>
</dbReference>
<evidence type="ECO:0000259" key="6">
    <source>
        <dbReference type="PROSITE" id="PS50043"/>
    </source>
</evidence>
<dbReference type="Proteomes" id="UP000328092">
    <property type="component" value="Unassembled WGS sequence"/>
</dbReference>
<evidence type="ECO:0000256" key="2">
    <source>
        <dbReference type="ARBA" id="ARBA00023125"/>
    </source>
</evidence>
<keyword evidence="4" id="KW-0597">Phosphoprotein</keyword>
<dbReference type="Pfam" id="PF00072">
    <property type="entry name" value="Response_reg"/>
    <property type="match status" value="1"/>
</dbReference>
<sequence length="234" mass="25657">MGARNQDARRDIRIRSPGMPIDSDAKKQPRMPSSGFVHIVDDDVAVLESLGDLLRSLDYQVALYKSAADFLKAELPDTPACLVLDVRLPGTSGLELQEYLASINVGLPVILMTGFGDIPMSVRGMKLGAVDFLTKPIRNQDLLDAIAVAIRLDLDRREDIAQIAVLREKYARLTTRERQVMALVASGLMNKQVATELSISEVTVKMHRGSVMRKLGASSVATLARMAEALDIER</sequence>
<dbReference type="InterPro" id="IPR016032">
    <property type="entry name" value="Sig_transdc_resp-reg_C-effctor"/>
</dbReference>
<keyword evidence="9" id="KW-1185">Reference proteome</keyword>
<dbReference type="GO" id="GO:0000160">
    <property type="term" value="P:phosphorelay signal transduction system"/>
    <property type="evidence" value="ECO:0007669"/>
    <property type="project" value="InterPro"/>
</dbReference>
<dbReference type="InterPro" id="IPR036388">
    <property type="entry name" value="WH-like_DNA-bd_sf"/>
</dbReference>
<reference evidence="8" key="1">
    <citation type="submission" date="2019-02" db="EMBL/GenBank/DDBJ databases">
        <authorList>
            <person name="Pothier F.J."/>
        </authorList>
    </citation>
    <scope>NUCLEOTIDE SEQUENCE</scope>
    <source>
        <strain evidence="8">CI-1B</strain>
    </source>
</reference>
<feature type="modified residue" description="4-aspartylphosphate" evidence="4">
    <location>
        <position position="85"/>
    </location>
</feature>
<dbReference type="SUPFAM" id="SSF46894">
    <property type="entry name" value="C-terminal effector domain of the bipartite response regulators"/>
    <property type="match status" value="1"/>
</dbReference>
<protein>
    <submittedName>
        <fullName evidence="8">Response regulator protein TmoT</fullName>
    </submittedName>
</protein>
<dbReference type="InterPro" id="IPR001789">
    <property type="entry name" value="Sig_transdc_resp-reg_receiver"/>
</dbReference>
<feature type="region of interest" description="Disordered" evidence="5">
    <location>
        <begin position="1"/>
        <end position="31"/>
    </location>
</feature>
<gene>
    <name evidence="8" type="primary">tmoT_4</name>
    <name evidence="8" type="ORF">CI1B_44590</name>
</gene>
<evidence type="ECO:0000256" key="1">
    <source>
        <dbReference type="ARBA" id="ARBA00023015"/>
    </source>
</evidence>